<keyword evidence="6" id="KW-1185">Reference proteome</keyword>
<dbReference type="Gene3D" id="1.10.10.10">
    <property type="entry name" value="Winged helix-like DNA-binding domain superfamily/Winged helix DNA-binding domain"/>
    <property type="match status" value="1"/>
</dbReference>
<dbReference type="Proteomes" id="UP000256977">
    <property type="component" value="Unassembled WGS sequence"/>
</dbReference>
<dbReference type="PANTHER" id="PTHR43537">
    <property type="entry name" value="TRANSCRIPTIONAL REGULATOR, GNTR FAMILY"/>
    <property type="match status" value="1"/>
</dbReference>
<gene>
    <name evidence="5" type="ORF">DFP98_101240</name>
</gene>
<keyword evidence="2" id="KW-0238">DNA-binding</keyword>
<accession>A0A3D9KUC5</accession>
<dbReference type="InterPro" id="IPR008920">
    <property type="entry name" value="TF_FadR/GntR_C"/>
</dbReference>
<dbReference type="SMART" id="SM00895">
    <property type="entry name" value="FCD"/>
    <property type="match status" value="1"/>
</dbReference>
<dbReference type="RefSeq" id="WP_181917418.1">
    <property type="nucleotide sequence ID" value="NZ_QRDZ01000001.1"/>
</dbReference>
<evidence type="ECO:0000256" key="2">
    <source>
        <dbReference type="ARBA" id="ARBA00023125"/>
    </source>
</evidence>
<evidence type="ECO:0000259" key="4">
    <source>
        <dbReference type="PROSITE" id="PS50949"/>
    </source>
</evidence>
<dbReference type="Pfam" id="PF00392">
    <property type="entry name" value="GntR"/>
    <property type="match status" value="1"/>
</dbReference>
<name>A0A3D9KUC5_9BACL</name>
<evidence type="ECO:0000256" key="1">
    <source>
        <dbReference type="ARBA" id="ARBA00023015"/>
    </source>
</evidence>
<feature type="domain" description="HTH gntR-type" evidence="4">
    <location>
        <begin position="3"/>
        <end position="71"/>
    </location>
</feature>
<dbReference type="SUPFAM" id="SSF48008">
    <property type="entry name" value="GntR ligand-binding domain-like"/>
    <property type="match status" value="1"/>
</dbReference>
<evidence type="ECO:0000256" key="3">
    <source>
        <dbReference type="ARBA" id="ARBA00023163"/>
    </source>
</evidence>
<evidence type="ECO:0000313" key="5">
    <source>
        <dbReference type="EMBL" id="RED89265.1"/>
    </source>
</evidence>
<dbReference type="PANTHER" id="PTHR43537:SF5">
    <property type="entry name" value="UXU OPERON TRANSCRIPTIONAL REGULATOR"/>
    <property type="match status" value="1"/>
</dbReference>
<protein>
    <submittedName>
        <fullName evidence="5">GntR family transcriptional regulator</fullName>
    </submittedName>
</protein>
<dbReference type="Pfam" id="PF07729">
    <property type="entry name" value="FCD"/>
    <property type="match status" value="1"/>
</dbReference>
<dbReference type="CDD" id="cd07377">
    <property type="entry name" value="WHTH_GntR"/>
    <property type="match status" value="1"/>
</dbReference>
<dbReference type="InterPro" id="IPR036388">
    <property type="entry name" value="WH-like_DNA-bd_sf"/>
</dbReference>
<dbReference type="Gene3D" id="1.20.120.530">
    <property type="entry name" value="GntR ligand-binding domain-like"/>
    <property type="match status" value="1"/>
</dbReference>
<keyword evidence="3" id="KW-0804">Transcription</keyword>
<dbReference type="EMBL" id="QRDZ01000001">
    <property type="protein sequence ID" value="RED89265.1"/>
    <property type="molecule type" value="Genomic_DNA"/>
</dbReference>
<comment type="caution">
    <text evidence="5">The sequence shown here is derived from an EMBL/GenBank/DDBJ whole genome shotgun (WGS) entry which is preliminary data.</text>
</comment>
<dbReference type="InterPro" id="IPR000524">
    <property type="entry name" value="Tscrpt_reg_HTH_GntR"/>
</dbReference>
<dbReference type="AlphaFoldDB" id="A0A3D9KUC5"/>
<organism evidence="5 6">
    <name type="scientific">Cohnella phaseoli</name>
    <dbReference type="NCBI Taxonomy" id="456490"/>
    <lineage>
        <taxon>Bacteria</taxon>
        <taxon>Bacillati</taxon>
        <taxon>Bacillota</taxon>
        <taxon>Bacilli</taxon>
        <taxon>Bacillales</taxon>
        <taxon>Paenibacillaceae</taxon>
        <taxon>Cohnella</taxon>
    </lineage>
</organism>
<proteinExistence type="predicted"/>
<sequence>MKKLAHEEVLRLMEERIRSGAWKAGERLPTMRQLGEDFGYSVTAVREALRVLESRRVVSIEHGRGLFVSTDPELLSDPGDRLRGMETHSLQRLLEARLAIEPELAAYCAVRGTVPQARLIRELADRMEAQLAAGEDHFTTDMQFHQEIAQGADNPLLAQMLGVVAELSAQGRRETDKLPHMREKAAGYHRLIAIAIQERQPEQARALMKAHIQDMLNAIQERGSGQ</sequence>
<dbReference type="GO" id="GO:0003700">
    <property type="term" value="F:DNA-binding transcription factor activity"/>
    <property type="evidence" value="ECO:0007669"/>
    <property type="project" value="InterPro"/>
</dbReference>
<dbReference type="SUPFAM" id="SSF46785">
    <property type="entry name" value="Winged helix' DNA-binding domain"/>
    <property type="match status" value="1"/>
</dbReference>
<dbReference type="InterPro" id="IPR011711">
    <property type="entry name" value="GntR_C"/>
</dbReference>
<dbReference type="SMART" id="SM00345">
    <property type="entry name" value="HTH_GNTR"/>
    <property type="match status" value="1"/>
</dbReference>
<keyword evidence="1" id="KW-0805">Transcription regulation</keyword>
<dbReference type="InterPro" id="IPR036390">
    <property type="entry name" value="WH_DNA-bd_sf"/>
</dbReference>
<dbReference type="GO" id="GO:0003677">
    <property type="term" value="F:DNA binding"/>
    <property type="evidence" value="ECO:0007669"/>
    <property type="project" value="UniProtKB-KW"/>
</dbReference>
<evidence type="ECO:0000313" key="6">
    <source>
        <dbReference type="Proteomes" id="UP000256977"/>
    </source>
</evidence>
<reference evidence="5 6" key="1">
    <citation type="submission" date="2018-07" db="EMBL/GenBank/DDBJ databases">
        <title>Genomic Encyclopedia of Type Strains, Phase III (KMG-III): the genomes of soil and plant-associated and newly described type strains.</title>
        <authorList>
            <person name="Whitman W."/>
        </authorList>
    </citation>
    <scope>NUCLEOTIDE SEQUENCE [LARGE SCALE GENOMIC DNA]</scope>
    <source>
        <strain evidence="5 6">CECT 7287</strain>
    </source>
</reference>
<dbReference type="PROSITE" id="PS50949">
    <property type="entry name" value="HTH_GNTR"/>
    <property type="match status" value="1"/>
</dbReference>